<keyword evidence="1 4" id="KW-0378">Hydrolase</keyword>
<dbReference type="Gene3D" id="3.90.245.10">
    <property type="entry name" value="Ribonucleoside hydrolase-like"/>
    <property type="match status" value="1"/>
</dbReference>
<dbReference type="InterPro" id="IPR036452">
    <property type="entry name" value="Ribo_hydro-like"/>
</dbReference>
<evidence type="ECO:0000313" key="4">
    <source>
        <dbReference type="EMBL" id="RLP79267.1"/>
    </source>
</evidence>
<evidence type="ECO:0000259" key="3">
    <source>
        <dbReference type="Pfam" id="PF01156"/>
    </source>
</evidence>
<dbReference type="Proteomes" id="UP000269438">
    <property type="component" value="Unassembled WGS sequence"/>
</dbReference>
<organism evidence="4 5">
    <name type="scientific">Mycetocola lacteus</name>
    <dbReference type="NCBI Taxonomy" id="76637"/>
    <lineage>
        <taxon>Bacteria</taxon>
        <taxon>Bacillati</taxon>
        <taxon>Actinomycetota</taxon>
        <taxon>Actinomycetes</taxon>
        <taxon>Micrococcales</taxon>
        <taxon>Microbacteriaceae</taxon>
        <taxon>Mycetocola</taxon>
    </lineage>
</organism>
<keyword evidence="5" id="KW-1185">Reference proteome</keyword>
<dbReference type="PANTHER" id="PTHR12304:SF4">
    <property type="entry name" value="URIDINE NUCLEOSIDASE"/>
    <property type="match status" value="1"/>
</dbReference>
<protein>
    <submittedName>
        <fullName evidence="4">Nucleoside hydrolase</fullName>
    </submittedName>
</protein>
<comment type="caution">
    <text evidence="4">The sequence shown here is derived from an EMBL/GenBank/DDBJ whole genome shotgun (WGS) entry which is preliminary data.</text>
</comment>
<sequence length="311" mass="33227">MPIPVILDCDPGHDDVFAIWLAAGNPALDLKAITTVSGNGYLEHTTHNARVACTVAGITGVPIAAGAAEPLERTLTPGTWIHGENALGGPVLPEVTVPLDERSAIELIADTVRASEEKITLIPTGPLTNIAHFVRTYPELLERIERIVWMGGSTGRGNCGAAYAEFNAWADPEAVDVVLKSGIDFTMVGLNITHQALITQDVRSRIRNLGNETGVFGAELLEFFCNSYNDVEGMPDGPLHDPVAVALVIDAAVATTVHTRVDVELVGTETAGATCVDLHDMLKREKNAHVAIDLDVDRFWSLVEDAVATLK</sequence>
<keyword evidence="2" id="KW-0326">Glycosidase</keyword>
<dbReference type="GO" id="GO:0005829">
    <property type="term" value="C:cytosol"/>
    <property type="evidence" value="ECO:0007669"/>
    <property type="project" value="TreeGrafter"/>
</dbReference>
<dbReference type="Pfam" id="PF01156">
    <property type="entry name" value="IU_nuc_hydro"/>
    <property type="match status" value="1"/>
</dbReference>
<dbReference type="InterPro" id="IPR023186">
    <property type="entry name" value="IUNH"/>
</dbReference>
<feature type="domain" description="Inosine/uridine-preferring nucleoside hydrolase" evidence="3">
    <location>
        <begin position="5"/>
        <end position="300"/>
    </location>
</feature>
<dbReference type="GO" id="GO:0006152">
    <property type="term" value="P:purine nucleoside catabolic process"/>
    <property type="evidence" value="ECO:0007669"/>
    <property type="project" value="TreeGrafter"/>
</dbReference>
<evidence type="ECO:0000256" key="1">
    <source>
        <dbReference type="ARBA" id="ARBA00022801"/>
    </source>
</evidence>
<dbReference type="EMBL" id="RCUY01000015">
    <property type="protein sequence ID" value="RLP79267.1"/>
    <property type="molecule type" value="Genomic_DNA"/>
</dbReference>
<dbReference type="SUPFAM" id="SSF53590">
    <property type="entry name" value="Nucleoside hydrolase"/>
    <property type="match status" value="1"/>
</dbReference>
<dbReference type="AlphaFoldDB" id="A0A3L7AGH9"/>
<evidence type="ECO:0000256" key="2">
    <source>
        <dbReference type="ARBA" id="ARBA00023295"/>
    </source>
</evidence>
<dbReference type="PANTHER" id="PTHR12304">
    <property type="entry name" value="INOSINE-URIDINE PREFERRING NUCLEOSIDE HYDROLASE"/>
    <property type="match status" value="1"/>
</dbReference>
<gene>
    <name evidence="4" type="ORF">D9V34_15855</name>
</gene>
<dbReference type="CDD" id="cd02651">
    <property type="entry name" value="nuc_hydro_IU_UC_XIUA"/>
    <property type="match status" value="1"/>
</dbReference>
<dbReference type="RefSeq" id="WP_121689439.1">
    <property type="nucleotide sequence ID" value="NZ_RCUY01000015.1"/>
</dbReference>
<accession>A0A3L7AGH9</accession>
<dbReference type="InterPro" id="IPR001910">
    <property type="entry name" value="Inosine/uridine_hydrolase_dom"/>
</dbReference>
<dbReference type="GO" id="GO:0008477">
    <property type="term" value="F:purine nucleosidase activity"/>
    <property type="evidence" value="ECO:0007669"/>
    <property type="project" value="TreeGrafter"/>
</dbReference>
<evidence type="ECO:0000313" key="5">
    <source>
        <dbReference type="Proteomes" id="UP000269438"/>
    </source>
</evidence>
<reference evidence="4 5" key="1">
    <citation type="submission" date="2018-10" db="EMBL/GenBank/DDBJ databases">
        <authorList>
            <person name="Li J."/>
        </authorList>
    </citation>
    <scope>NUCLEOTIDE SEQUENCE [LARGE SCALE GENOMIC DNA]</scope>
    <source>
        <strain evidence="4 5">JCM 11654</strain>
    </source>
</reference>
<dbReference type="OrthoDB" id="9797882at2"/>
<name>A0A3L7AGH9_9MICO</name>
<proteinExistence type="predicted"/>